<dbReference type="GO" id="GO:0009143">
    <property type="term" value="P:nucleoside triphosphate catabolic process"/>
    <property type="evidence" value="ECO:0007669"/>
    <property type="project" value="InterPro"/>
</dbReference>
<keyword evidence="2" id="KW-0378">Hydrolase</keyword>
<dbReference type="GO" id="GO:0005737">
    <property type="term" value="C:cytoplasm"/>
    <property type="evidence" value="ECO:0007669"/>
    <property type="project" value="TreeGrafter"/>
</dbReference>
<dbReference type="Pfam" id="PF01725">
    <property type="entry name" value="Ham1p_like"/>
    <property type="match status" value="1"/>
</dbReference>
<dbReference type="Proteomes" id="UP000671828">
    <property type="component" value="Chromosome"/>
</dbReference>
<dbReference type="PANTHER" id="PTHR11067">
    <property type="entry name" value="INOSINE TRIPHOSPHATE PYROPHOSPHATASE/HAM1 PROTEIN"/>
    <property type="match status" value="1"/>
</dbReference>
<dbReference type="InterPro" id="IPR029001">
    <property type="entry name" value="ITPase-like_fam"/>
</dbReference>
<dbReference type="AlphaFoldDB" id="A0A8T8I1F2"/>
<accession>A0A8T8I1F2</accession>
<dbReference type="InterPro" id="IPR002637">
    <property type="entry name" value="RdgB/HAM1"/>
</dbReference>
<dbReference type="PANTHER" id="PTHR11067:SF9">
    <property type="entry name" value="INOSINE TRIPHOSPHATE PYROPHOSPHATASE"/>
    <property type="match status" value="1"/>
</dbReference>
<name>A0A8T8I1F2_9PSEU</name>
<reference evidence="3" key="1">
    <citation type="submission" date="2021-04" db="EMBL/GenBank/DDBJ databases">
        <title>Saccharothrix algeriensis WGS.</title>
        <authorList>
            <person name="Stuskova K."/>
            <person name="Hakalova E."/>
            <person name="Tebbal A.B."/>
            <person name="Eichmeier A."/>
        </authorList>
    </citation>
    <scope>NUCLEOTIDE SEQUENCE</scope>
    <source>
        <strain evidence="3">NRRL B-24137</strain>
    </source>
</reference>
<dbReference type="GO" id="GO:0047429">
    <property type="term" value="F:nucleoside triphosphate diphosphatase activity"/>
    <property type="evidence" value="ECO:0007669"/>
    <property type="project" value="InterPro"/>
</dbReference>
<organism evidence="3 4">
    <name type="scientific">Saccharothrix algeriensis</name>
    <dbReference type="NCBI Taxonomy" id="173560"/>
    <lineage>
        <taxon>Bacteria</taxon>
        <taxon>Bacillati</taxon>
        <taxon>Actinomycetota</taxon>
        <taxon>Actinomycetes</taxon>
        <taxon>Pseudonocardiales</taxon>
        <taxon>Pseudonocardiaceae</taxon>
        <taxon>Saccharothrix</taxon>
    </lineage>
</organism>
<evidence type="ECO:0000313" key="4">
    <source>
        <dbReference type="Proteomes" id="UP000671828"/>
    </source>
</evidence>
<evidence type="ECO:0000256" key="2">
    <source>
        <dbReference type="ARBA" id="ARBA00022801"/>
    </source>
</evidence>
<dbReference type="SUPFAM" id="SSF52972">
    <property type="entry name" value="ITPase-like"/>
    <property type="match status" value="1"/>
</dbReference>
<proteinExistence type="inferred from homology"/>
<comment type="similarity">
    <text evidence="1">Belongs to the HAM1 NTPase family.</text>
</comment>
<dbReference type="Gene3D" id="3.90.950.10">
    <property type="match status" value="1"/>
</dbReference>
<sequence length="182" mass="19261">MIRFASTNAIKLEEARALLGEIEPIALDLPEIQSVDPSVVVRHKLAGIADLGLDGPVLVEDTALVVDAWDGLPGALVKWFVETWGPAGLARRTQAAGGAGGALAVSAVGVLDRGRTGLWTGALRGRIVAPRGELGGWTSIFEVDGHGRTLAELAFDERLAVTMRRAPLLEARAWLLDRARSA</sequence>
<gene>
    <name evidence="3" type="ORF">J7S33_06355</name>
</gene>
<evidence type="ECO:0000256" key="1">
    <source>
        <dbReference type="ARBA" id="ARBA00008023"/>
    </source>
</evidence>
<protein>
    <submittedName>
        <fullName evidence="3">Non-canonical purine NTP pyrophosphatase</fullName>
    </submittedName>
</protein>
<evidence type="ECO:0000313" key="3">
    <source>
        <dbReference type="EMBL" id="QTR04497.1"/>
    </source>
</evidence>
<dbReference type="EMBL" id="CP072788">
    <property type="protein sequence ID" value="QTR04497.1"/>
    <property type="molecule type" value="Genomic_DNA"/>
</dbReference>